<dbReference type="EMBL" id="JBJQOH010000006">
    <property type="protein sequence ID" value="KAL3685723.1"/>
    <property type="molecule type" value="Genomic_DNA"/>
</dbReference>
<dbReference type="Proteomes" id="UP001633002">
    <property type="component" value="Unassembled WGS sequence"/>
</dbReference>
<sequence>MSPWKRVVSTLTATYQWKISPYRQWQCPPNLKMDFMELFHKKKRSTKAKAGIAASKDSSTIDDDNRFQKIPTQIMSMQQVLDKATHYAVDINTAFTENEPAQNAANETSLKNRALMRGIQRKNAYKVGVENVPPEVILIE</sequence>
<gene>
    <name evidence="1" type="ORF">R1sor_003745</name>
</gene>
<keyword evidence="2" id="KW-1185">Reference proteome</keyword>
<dbReference type="AlphaFoldDB" id="A0ABD3H2U4"/>
<protein>
    <submittedName>
        <fullName evidence="1">Uncharacterized protein</fullName>
    </submittedName>
</protein>
<reference evidence="1 2" key="1">
    <citation type="submission" date="2024-09" db="EMBL/GenBank/DDBJ databases">
        <title>Chromosome-scale assembly of Riccia sorocarpa.</title>
        <authorList>
            <person name="Paukszto L."/>
        </authorList>
    </citation>
    <scope>NUCLEOTIDE SEQUENCE [LARGE SCALE GENOMIC DNA]</scope>
    <source>
        <strain evidence="1">LP-2024</strain>
        <tissue evidence="1">Aerial parts of the thallus</tissue>
    </source>
</reference>
<name>A0ABD3H2U4_9MARC</name>
<evidence type="ECO:0000313" key="2">
    <source>
        <dbReference type="Proteomes" id="UP001633002"/>
    </source>
</evidence>
<organism evidence="1 2">
    <name type="scientific">Riccia sorocarpa</name>
    <dbReference type="NCBI Taxonomy" id="122646"/>
    <lineage>
        <taxon>Eukaryota</taxon>
        <taxon>Viridiplantae</taxon>
        <taxon>Streptophyta</taxon>
        <taxon>Embryophyta</taxon>
        <taxon>Marchantiophyta</taxon>
        <taxon>Marchantiopsida</taxon>
        <taxon>Marchantiidae</taxon>
        <taxon>Marchantiales</taxon>
        <taxon>Ricciaceae</taxon>
        <taxon>Riccia</taxon>
    </lineage>
</organism>
<accession>A0ABD3H2U4</accession>
<evidence type="ECO:0000313" key="1">
    <source>
        <dbReference type="EMBL" id="KAL3685723.1"/>
    </source>
</evidence>
<proteinExistence type="predicted"/>
<comment type="caution">
    <text evidence="1">The sequence shown here is derived from an EMBL/GenBank/DDBJ whole genome shotgun (WGS) entry which is preliminary data.</text>
</comment>